<dbReference type="PANTHER" id="PTHR33356:SF13">
    <property type="entry name" value="DUF4005 DOMAIN-CONTAINING PROTEIN"/>
    <property type="match status" value="1"/>
</dbReference>
<dbReference type="PANTHER" id="PTHR33356">
    <property type="entry name" value="TIP41-LIKE PROTEIN"/>
    <property type="match status" value="1"/>
</dbReference>
<keyword evidence="3" id="KW-1185">Reference proteome</keyword>
<feature type="compositionally biased region" description="Basic residues" evidence="1">
    <location>
        <begin position="52"/>
        <end position="71"/>
    </location>
</feature>
<feature type="region of interest" description="Disordered" evidence="1">
    <location>
        <begin position="51"/>
        <end position="84"/>
    </location>
</feature>
<evidence type="ECO:0000256" key="1">
    <source>
        <dbReference type="SAM" id="MobiDB-lite"/>
    </source>
</evidence>
<sequence length="247" mass="27846">MSVMEFSSSAAAIILQEEEEDQNDYVGFEEGRVWLPTHKFNEAWDIKESLKPRQKHRHANSNHQQRHHQHQNHPGPKMSSRADTGTFPMYDQFDTHSKPRTSTIFYQRPIIVPGGTRVSPPATTMGMRAVFLDSGEKKCGTGFFLPRRAGQNFQPNKKPACSPVLLPAKVVQALNLNVHELGSQFAPRRDQIKNLTSQGKITNQDSKTNNKNHSIDFDVHATRCVAATKGGHNNSSADIFLPKEWSY</sequence>
<dbReference type="AlphaFoldDB" id="A0A4Y7IAJ1"/>
<proteinExistence type="predicted"/>
<dbReference type="Proteomes" id="UP000316621">
    <property type="component" value="Chromosome 1"/>
</dbReference>
<evidence type="ECO:0000313" key="2">
    <source>
        <dbReference type="EMBL" id="RZC44435.1"/>
    </source>
</evidence>
<dbReference type="EMBL" id="CM010715">
    <property type="protein sequence ID" value="RZC44435.1"/>
    <property type="molecule type" value="Genomic_DNA"/>
</dbReference>
<dbReference type="Gramene" id="RZC44435">
    <property type="protein sequence ID" value="RZC44435"/>
    <property type="gene ID" value="C5167_037379"/>
</dbReference>
<dbReference type="OrthoDB" id="1931548at2759"/>
<organism evidence="2 3">
    <name type="scientific">Papaver somniferum</name>
    <name type="common">Opium poppy</name>
    <dbReference type="NCBI Taxonomy" id="3469"/>
    <lineage>
        <taxon>Eukaryota</taxon>
        <taxon>Viridiplantae</taxon>
        <taxon>Streptophyta</taxon>
        <taxon>Embryophyta</taxon>
        <taxon>Tracheophyta</taxon>
        <taxon>Spermatophyta</taxon>
        <taxon>Magnoliopsida</taxon>
        <taxon>Ranunculales</taxon>
        <taxon>Papaveraceae</taxon>
        <taxon>Papaveroideae</taxon>
        <taxon>Papaver</taxon>
    </lineage>
</organism>
<gene>
    <name evidence="2" type="ORF">C5167_037379</name>
</gene>
<accession>A0A4Y7IAJ1</accession>
<reference evidence="2 3" key="1">
    <citation type="journal article" date="2018" name="Science">
        <title>The opium poppy genome and morphinan production.</title>
        <authorList>
            <person name="Guo L."/>
            <person name="Winzer T."/>
            <person name="Yang X."/>
            <person name="Li Y."/>
            <person name="Ning Z."/>
            <person name="He Z."/>
            <person name="Teodor R."/>
            <person name="Lu Y."/>
            <person name="Bowser T.A."/>
            <person name="Graham I.A."/>
            <person name="Ye K."/>
        </authorList>
    </citation>
    <scope>NUCLEOTIDE SEQUENCE [LARGE SCALE GENOMIC DNA]</scope>
    <source>
        <strain evidence="3">cv. HN1</strain>
        <tissue evidence="2">Leaves</tissue>
    </source>
</reference>
<protein>
    <submittedName>
        <fullName evidence="2">Uncharacterized protein</fullName>
    </submittedName>
</protein>
<name>A0A4Y7IAJ1_PAPSO</name>
<evidence type="ECO:0000313" key="3">
    <source>
        <dbReference type="Proteomes" id="UP000316621"/>
    </source>
</evidence>